<accession>A0A8S5Q437</accession>
<dbReference type="EMBL" id="BK015567">
    <property type="protein sequence ID" value="DAE13585.1"/>
    <property type="molecule type" value="Genomic_DNA"/>
</dbReference>
<sequence length="31" mass="3643">MANEDLRVITKAKQLAKHTLIMTNLKRTRTF</sequence>
<reference evidence="1" key="1">
    <citation type="journal article" date="2021" name="Proc. Natl. Acad. Sci. U.S.A.">
        <title>A Catalog of Tens of Thousands of Viruses from Human Metagenomes Reveals Hidden Associations with Chronic Diseases.</title>
        <authorList>
            <person name="Tisza M.J."/>
            <person name="Buck C.B."/>
        </authorList>
    </citation>
    <scope>NUCLEOTIDE SEQUENCE</scope>
    <source>
        <strain evidence="1">CtVif31</strain>
    </source>
</reference>
<name>A0A8S5Q437_9CAUD</name>
<protein>
    <submittedName>
        <fullName evidence="1">Uncharacterized protein</fullName>
    </submittedName>
</protein>
<evidence type="ECO:0000313" key="1">
    <source>
        <dbReference type="EMBL" id="DAE13585.1"/>
    </source>
</evidence>
<proteinExistence type="predicted"/>
<organism evidence="1">
    <name type="scientific">Siphoviridae sp. ctVif31</name>
    <dbReference type="NCBI Taxonomy" id="2825532"/>
    <lineage>
        <taxon>Viruses</taxon>
        <taxon>Duplodnaviria</taxon>
        <taxon>Heunggongvirae</taxon>
        <taxon>Uroviricota</taxon>
        <taxon>Caudoviricetes</taxon>
    </lineage>
</organism>